<dbReference type="GO" id="GO:0005829">
    <property type="term" value="C:cytosol"/>
    <property type="evidence" value="ECO:0007669"/>
    <property type="project" value="TreeGrafter"/>
</dbReference>
<dbReference type="InterPro" id="IPR028889">
    <property type="entry name" value="USP"/>
</dbReference>
<dbReference type="GO" id="GO:0004843">
    <property type="term" value="F:cysteine-type deubiquitinase activity"/>
    <property type="evidence" value="ECO:0007669"/>
    <property type="project" value="InterPro"/>
</dbReference>
<proteinExistence type="predicted"/>
<dbReference type="InterPro" id="IPR018200">
    <property type="entry name" value="USP_CS"/>
</dbReference>
<reference evidence="2" key="2">
    <citation type="submission" date="2021-10" db="EMBL/GenBank/DDBJ databases">
        <title>Phylogenomics reveals ancestral predisposition of the termite-cultivated fungus Termitomyces towards a domesticated lifestyle.</title>
        <authorList>
            <person name="Auxier B."/>
            <person name="Grum-Grzhimaylo A."/>
            <person name="Cardenas M.E."/>
            <person name="Lodge J.D."/>
            <person name="Laessoe T."/>
            <person name="Pedersen O."/>
            <person name="Smith M.E."/>
            <person name="Kuyper T.W."/>
            <person name="Franco-Molano E.A."/>
            <person name="Baroni T.J."/>
            <person name="Aanen D.K."/>
        </authorList>
    </citation>
    <scope>NUCLEOTIDE SEQUENCE</scope>
    <source>
        <strain evidence="2">AP01</strain>
        <tissue evidence="2">Mycelium</tissue>
    </source>
</reference>
<dbReference type="OrthoDB" id="289038at2759"/>
<evidence type="ECO:0000313" key="2">
    <source>
        <dbReference type="EMBL" id="KAG5647281.1"/>
    </source>
</evidence>
<dbReference type="GO" id="GO:0005634">
    <property type="term" value="C:nucleus"/>
    <property type="evidence" value="ECO:0007669"/>
    <property type="project" value="TreeGrafter"/>
</dbReference>
<dbReference type="InterPro" id="IPR001394">
    <property type="entry name" value="Peptidase_C19_UCH"/>
</dbReference>
<dbReference type="AlphaFoldDB" id="A0A9P7KGY1"/>
<gene>
    <name evidence="2" type="ORF">DXG03_000817</name>
</gene>
<dbReference type="PANTHER" id="PTHR24006">
    <property type="entry name" value="UBIQUITIN CARBOXYL-TERMINAL HYDROLASE"/>
    <property type="match status" value="1"/>
</dbReference>
<feature type="domain" description="USP" evidence="1">
    <location>
        <begin position="90"/>
        <end position="381"/>
    </location>
</feature>
<reference evidence="2" key="1">
    <citation type="submission" date="2020-07" db="EMBL/GenBank/DDBJ databases">
        <authorList>
            <person name="Nieuwenhuis M."/>
            <person name="Van De Peppel L.J.J."/>
        </authorList>
    </citation>
    <scope>NUCLEOTIDE SEQUENCE</scope>
    <source>
        <strain evidence="2">AP01</strain>
        <tissue evidence="2">Mycelium</tissue>
    </source>
</reference>
<dbReference type="PROSITE" id="PS50235">
    <property type="entry name" value="USP_3"/>
    <property type="match status" value="1"/>
</dbReference>
<dbReference type="InterPro" id="IPR038765">
    <property type="entry name" value="Papain-like_cys_pep_sf"/>
</dbReference>
<dbReference type="Pfam" id="PF00443">
    <property type="entry name" value="UCH"/>
    <property type="match status" value="1"/>
</dbReference>
<name>A0A9P7KGY1_9AGAR</name>
<sequence length="384" mass="43855">MLVDGELDDDIIIISDDEGHPCAAKACKFSPNCLNYLGQENWEDEDVLVNAFMKALALEDNPSFEGREPDFPVGLKLRTLVQHATPTLPFKLVWFRDLAFRSGVYECKPSDDVATKFMDTPIFQLQVTFSALQESTQGCFNPTKLVESLQLRTTEQQDAQEFSKLFMSHLDAEFQKQANPKVKSLVTDQFQGKQVYGTICNKCKYRSERISDFLEIEINLKNNSKLEDRIEGVLQREILSGDNQYLCAECETLQDATRYTELKELPPVLHFSLLRFVYDLSTMERKKSKHTILFPTTLDMSPFLGSRHQSSPVQPSDDNTYELRGVLLHKGPSAYHGHYEAQVYDATNKSWFQFNDETVTRIKVLGETSRKAAISIDIEDSDEK</sequence>
<evidence type="ECO:0000313" key="3">
    <source>
        <dbReference type="Proteomes" id="UP000775547"/>
    </source>
</evidence>
<dbReference type="SUPFAM" id="SSF54001">
    <property type="entry name" value="Cysteine proteinases"/>
    <property type="match status" value="1"/>
</dbReference>
<comment type="caution">
    <text evidence="2">The sequence shown here is derived from an EMBL/GenBank/DDBJ whole genome shotgun (WGS) entry which is preliminary data.</text>
</comment>
<dbReference type="GO" id="GO:0016579">
    <property type="term" value="P:protein deubiquitination"/>
    <property type="evidence" value="ECO:0007669"/>
    <property type="project" value="InterPro"/>
</dbReference>
<dbReference type="Proteomes" id="UP000775547">
    <property type="component" value="Unassembled WGS sequence"/>
</dbReference>
<dbReference type="Gene3D" id="3.90.70.10">
    <property type="entry name" value="Cysteine proteinases"/>
    <property type="match status" value="1"/>
</dbReference>
<evidence type="ECO:0000259" key="1">
    <source>
        <dbReference type="PROSITE" id="PS50235"/>
    </source>
</evidence>
<organism evidence="2 3">
    <name type="scientific">Asterophora parasitica</name>
    <dbReference type="NCBI Taxonomy" id="117018"/>
    <lineage>
        <taxon>Eukaryota</taxon>
        <taxon>Fungi</taxon>
        <taxon>Dikarya</taxon>
        <taxon>Basidiomycota</taxon>
        <taxon>Agaricomycotina</taxon>
        <taxon>Agaricomycetes</taxon>
        <taxon>Agaricomycetidae</taxon>
        <taxon>Agaricales</taxon>
        <taxon>Tricholomatineae</taxon>
        <taxon>Lyophyllaceae</taxon>
        <taxon>Asterophora</taxon>
    </lineage>
</organism>
<dbReference type="InterPro" id="IPR050164">
    <property type="entry name" value="Peptidase_C19"/>
</dbReference>
<keyword evidence="3" id="KW-1185">Reference proteome</keyword>
<dbReference type="PROSITE" id="PS00973">
    <property type="entry name" value="USP_2"/>
    <property type="match status" value="1"/>
</dbReference>
<dbReference type="EMBL" id="JABCKV010000011">
    <property type="protein sequence ID" value="KAG5647281.1"/>
    <property type="molecule type" value="Genomic_DNA"/>
</dbReference>
<accession>A0A9P7KGY1</accession>
<protein>
    <recommendedName>
        <fullName evidence="1">USP domain-containing protein</fullName>
    </recommendedName>
</protein>